<accession>A0A5S9PCX1</accession>
<sequence length="36" mass="4057">MNSFDNGETTVWTLGKSFGLRTGVPPSLIWEEEQDD</sequence>
<protein>
    <submittedName>
        <fullName evidence="1">Uncharacterized protein</fullName>
    </submittedName>
</protein>
<proteinExistence type="predicted"/>
<dbReference type="EMBL" id="CACSIO010000007">
    <property type="protein sequence ID" value="CAA0101441.1"/>
    <property type="molecule type" value="Genomic_DNA"/>
</dbReference>
<name>A0A5S9PCX1_9GAMM</name>
<keyword evidence="2" id="KW-1185">Reference proteome</keyword>
<gene>
    <name evidence="1" type="ORF">OPDIPICF_04379</name>
</gene>
<reference evidence="1 2" key="1">
    <citation type="submission" date="2019-11" db="EMBL/GenBank/DDBJ databases">
        <authorList>
            <person name="Holert J."/>
        </authorList>
    </citation>
    <scope>NUCLEOTIDE SEQUENCE [LARGE SCALE GENOMIC DNA]</scope>
    <source>
        <strain evidence="1">SB11_3</strain>
    </source>
</reference>
<evidence type="ECO:0000313" key="1">
    <source>
        <dbReference type="EMBL" id="CAA0101441.1"/>
    </source>
</evidence>
<dbReference type="Proteomes" id="UP000441399">
    <property type="component" value="Unassembled WGS sequence"/>
</dbReference>
<dbReference type="AlphaFoldDB" id="A0A5S9PCX1"/>
<evidence type="ECO:0000313" key="2">
    <source>
        <dbReference type="Proteomes" id="UP000441399"/>
    </source>
</evidence>
<organism evidence="1 2">
    <name type="scientific">BD1-7 clade bacterium</name>
    <dbReference type="NCBI Taxonomy" id="2029982"/>
    <lineage>
        <taxon>Bacteria</taxon>
        <taxon>Pseudomonadati</taxon>
        <taxon>Pseudomonadota</taxon>
        <taxon>Gammaproteobacteria</taxon>
        <taxon>Cellvibrionales</taxon>
        <taxon>Spongiibacteraceae</taxon>
        <taxon>BD1-7 clade</taxon>
    </lineage>
</organism>